<protein>
    <submittedName>
        <fullName evidence="4">Putative Peptidase C14, caspase catalytic subunit p20</fullName>
    </submittedName>
</protein>
<evidence type="ECO:0000313" key="4">
    <source>
        <dbReference type="EMBL" id="BAY57584.1"/>
    </source>
</evidence>
<keyword evidence="5" id="KW-1185">Reference proteome</keyword>
<keyword evidence="2" id="KW-1133">Transmembrane helix</keyword>
<dbReference type="InterPro" id="IPR029030">
    <property type="entry name" value="Caspase-like_dom_sf"/>
</dbReference>
<accession>A0A1Z4JLG1</accession>
<dbReference type="InterPro" id="IPR011600">
    <property type="entry name" value="Pept_C14_caspase"/>
</dbReference>
<dbReference type="AlphaFoldDB" id="A0A1Z4JLG1"/>
<feature type="region of interest" description="Disordered" evidence="1">
    <location>
        <begin position="317"/>
        <end position="336"/>
    </location>
</feature>
<sequence>MSNFWAIAVGINHYQFLQPLHFAQSDAQFLCESLVGDAGFSPEQCLLITDTSPDFADHSTHPTHENLQYWTTSLKDKLQPEDSLWCFFSGYGICVDGEDYLLPIDGDVSRIKETGFSVRSLFQTLKTLPTQKILVLLDINRAASGSHEKVGTQTVALAREAGIPTFLSCRPEQFSHEAPALNHGLFTQTLLEGLRSHQCSTLATLEDFLKLRLPELCDHNDRPRQDPILVVSDPEQLYQVIMPVNWSETESWVPATTNPFSVEGDLYLNALESEASSNYGFQPTVMGATATEIPDSFALNPSEYEYEPIQADLTLPESEQTEELSPAASPVPEESDAPDQMFWERLLFGGSALLLVLLLGVLFRNWSAFMGGQQTANTQPSPAPQAVASPSPDSGKILNEARSLIKPTLASDASRAIDRARAIPPNDPLYAEAQQDIDRWSRNILEIARKRAEQKEFQQAISAAQLVPKDRPQVYAEAQKAIQQWRKAR</sequence>
<name>A0A1Z4JLG1_LEPBY</name>
<gene>
    <name evidence="4" type="ORF">NIES2135_44540</name>
</gene>
<feature type="region of interest" description="Disordered" evidence="1">
    <location>
        <begin position="374"/>
        <end position="393"/>
    </location>
</feature>
<reference evidence="4 5" key="1">
    <citation type="submission" date="2017-06" db="EMBL/GenBank/DDBJ databases">
        <title>Genome sequencing of cyanobaciteial culture collection at National Institute for Environmental Studies (NIES).</title>
        <authorList>
            <person name="Hirose Y."/>
            <person name="Shimura Y."/>
            <person name="Fujisawa T."/>
            <person name="Nakamura Y."/>
            <person name="Kawachi M."/>
        </authorList>
    </citation>
    <scope>NUCLEOTIDE SEQUENCE [LARGE SCALE GENOMIC DNA]</scope>
    <source>
        <strain evidence="4 5">NIES-2135</strain>
    </source>
</reference>
<proteinExistence type="predicted"/>
<dbReference type="Proteomes" id="UP000217895">
    <property type="component" value="Chromosome"/>
</dbReference>
<dbReference type="GO" id="GO:0004197">
    <property type="term" value="F:cysteine-type endopeptidase activity"/>
    <property type="evidence" value="ECO:0007669"/>
    <property type="project" value="InterPro"/>
</dbReference>
<dbReference type="SUPFAM" id="SSF52129">
    <property type="entry name" value="Caspase-like"/>
    <property type="match status" value="1"/>
</dbReference>
<evidence type="ECO:0000256" key="1">
    <source>
        <dbReference type="SAM" id="MobiDB-lite"/>
    </source>
</evidence>
<evidence type="ECO:0000256" key="2">
    <source>
        <dbReference type="SAM" id="Phobius"/>
    </source>
</evidence>
<dbReference type="EMBL" id="AP018203">
    <property type="protein sequence ID" value="BAY57584.1"/>
    <property type="molecule type" value="Genomic_DNA"/>
</dbReference>
<organism evidence="4 5">
    <name type="scientific">Leptolyngbya boryana NIES-2135</name>
    <dbReference type="NCBI Taxonomy" id="1973484"/>
    <lineage>
        <taxon>Bacteria</taxon>
        <taxon>Bacillati</taxon>
        <taxon>Cyanobacteriota</taxon>
        <taxon>Cyanophyceae</taxon>
        <taxon>Leptolyngbyales</taxon>
        <taxon>Leptolyngbyaceae</taxon>
        <taxon>Leptolyngbya group</taxon>
        <taxon>Leptolyngbya</taxon>
    </lineage>
</organism>
<keyword evidence="2" id="KW-0472">Membrane</keyword>
<dbReference type="Pfam" id="PF00656">
    <property type="entry name" value="Peptidase_C14"/>
    <property type="match status" value="1"/>
</dbReference>
<feature type="transmembrane region" description="Helical" evidence="2">
    <location>
        <begin position="342"/>
        <end position="363"/>
    </location>
</feature>
<keyword evidence="2" id="KW-0812">Transmembrane</keyword>
<feature type="domain" description="Peptidase C14 caspase" evidence="3">
    <location>
        <begin position="5"/>
        <end position="208"/>
    </location>
</feature>
<evidence type="ECO:0000313" key="5">
    <source>
        <dbReference type="Proteomes" id="UP000217895"/>
    </source>
</evidence>
<evidence type="ECO:0000259" key="3">
    <source>
        <dbReference type="Pfam" id="PF00656"/>
    </source>
</evidence>
<dbReference type="GO" id="GO:0006508">
    <property type="term" value="P:proteolysis"/>
    <property type="evidence" value="ECO:0007669"/>
    <property type="project" value="InterPro"/>
</dbReference>
<dbReference type="Gene3D" id="3.40.50.1460">
    <property type="match status" value="1"/>
</dbReference>